<dbReference type="AlphaFoldDB" id="A0AAV0WN75"/>
<gene>
    <name evidence="1" type="ORF">MEUPH1_LOCUS12704</name>
</gene>
<protein>
    <submittedName>
        <fullName evidence="1">Uncharacterized protein</fullName>
    </submittedName>
</protein>
<evidence type="ECO:0000313" key="1">
    <source>
        <dbReference type="EMBL" id="CAI6357032.1"/>
    </source>
</evidence>
<name>A0AAV0WN75_9HEMI</name>
<evidence type="ECO:0000313" key="2">
    <source>
        <dbReference type="Proteomes" id="UP001160148"/>
    </source>
</evidence>
<accession>A0AAV0WN75</accession>
<comment type="caution">
    <text evidence="1">The sequence shown here is derived from an EMBL/GenBank/DDBJ whole genome shotgun (WGS) entry which is preliminary data.</text>
</comment>
<reference evidence="1 2" key="1">
    <citation type="submission" date="2023-01" db="EMBL/GenBank/DDBJ databases">
        <authorList>
            <person name="Whitehead M."/>
        </authorList>
    </citation>
    <scope>NUCLEOTIDE SEQUENCE [LARGE SCALE GENOMIC DNA]</scope>
</reference>
<keyword evidence="2" id="KW-1185">Reference proteome</keyword>
<sequence>MSVVKRIIKPIFLRDDVCPGALLIEEIDMVSKALKNPLARLPLEAVDFGYAFNELSTKNNISPESLKNVQNRRRTSKTITT</sequence>
<proteinExistence type="predicted"/>
<dbReference type="EMBL" id="CARXXK010000002">
    <property type="protein sequence ID" value="CAI6357032.1"/>
    <property type="molecule type" value="Genomic_DNA"/>
</dbReference>
<organism evidence="1 2">
    <name type="scientific">Macrosiphum euphorbiae</name>
    <name type="common">potato aphid</name>
    <dbReference type="NCBI Taxonomy" id="13131"/>
    <lineage>
        <taxon>Eukaryota</taxon>
        <taxon>Metazoa</taxon>
        <taxon>Ecdysozoa</taxon>
        <taxon>Arthropoda</taxon>
        <taxon>Hexapoda</taxon>
        <taxon>Insecta</taxon>
        <taxon>Pterygota</taxon>
        <taxon>Neoptera</taxon>
        <taxon>Paraneoptera</taxon>
        <taxon>Hemiptera</taxon>
        <taxon>Sternorrhyncha</taxon>
        <taxon>Aphidomorpha</taxon>
        <taxon>Aphidoidea</taxon>
        <taxon>Aphididae</taxon>
        <taxon>Macrosiphini</taxon>
        <taxon>Macrosiphum</taxon>
    </lineage>
</organism>
<dbReference type="Proteomes" id="UP001160148">
    <property type="component" value="Unassembled WGS sequence"/>
</dbReference>